<proteinExistence type="predicted"/>
<dbReference type="Proteomes" id="UP000712281">
    <property type="component" value="Unassembled WGS sequence"/>
</dbReference>
<sequence length="433" mass="49120">MYRREKEYIDLSAKFPKWEANPIDNARSLRNDLQPSQFVQRRGRVKTRGQARKEIVKFRERSLTRTTPITIDEVRVPSRKDGIVHGKVYVAKVDILTLRGPQARLIHGTTQGSRASCSESLSVSAPDAWPGCANLNAFRTLFGKKEDATLFDGRGAYTDKEEKLLPRVEVGEKPLDHRHEIPRDQSVLVRLRDDLQPKERFEVVDVEGETVLVAQDHDANEVLDTDGVPLTYRYLKAIQHADDDFGNQKPQAAAHYECFVTSKVTLRGTISTLSATRNPKFHRIQNSVKPHGPKEVASAPARRTIFDRTMVHDGERFLVRRRDRTIPRSPPRLVLGRDYRVRHKLNLRHKKLSVDICGRGTTRSNGHVSIPATDKLEYGNRTTDKPITIATQQPSMYNALSLRINLARAPLSRHVATELEPSSVEHAYRSVAT</sequence>
<comment type="caution">
    <text evidence="1">The sequence shown here is derived from an EMBL/GenBank/DDBJ whole genome shotgun (WGS) entry which is preliminary data.</text>
</comment>
<reference evidence="1" key="1">
    <citation type="submission" date="2019-12" db="EMBL/GenBank/DDBJ databases">
        <title>Genome sequencing and annotation of Brassica cretica.</title>
        <authorList>
            <person name="Studholme D.J."/>
            <person name="Sarris P.F."/>
        </authorList>
    </citation>
    <scope>NUCLEOTIDE SEQUENCE</scope>
    <source>
        <strain evidence="1">PFS-001/15</strain>
        <tissue evidence="1">Leaf</tissue>
    </source>
</reference>
<dbReference type="AlphaFoldDB" id="A0A8S9G343"/>
<name>A0A8S9G343_BRACR</name>
<evidence type="ECO:0000313" key="2">
    <source>
        <dbReference type="Proteomes" id="UP000712281"/>
    </source>
</evidence>
<protein>
    <submittedName>
        <fullName evidence="1">Uncharacterized protein</fullName>
    </submittedName>
</protein>
<evidence type="ECO:0000313" key="1">
    <source>
        <dbReference type="EMBL" id="KAF2539679.1"/>
    </source>
</evidence>
<gene>
    <name evidence="1" type="ORF">F2Q68_00021209</name>
</gene>
<accession>A0A8S9G343</accession>
<organism evidence="1 2">
    <name type="scientific">Brassica cretica</name>
    <name type="common">Mustard</name>
    <dbReference type="NCBI Taxonomy" id="69181"/>
    <lineage>
        <taxon>Eukaryota</taxon>
        <taxon>Viridiplantae</taxon>
        <taxon>Streptophyta</taxon>
        <taxon>Embryophyta</taxon>
        <taxon>Tracheophyta</taxon>
        <taxon>Spermatophyta</taxon>
        <taxon>Magnoliopsida</taxon>
        <taxon>eudicotyledons</taxon>
        <taxon>Gunneridae</taxon>
        <taxon>Pentapetalae</taxon>
        <taxon>rosids</taxon>
        <taxon>malvids</taxon>
        <taxon>Brassicales</taxon>
        <taxon>Brassicaceae</taxon>
        <taxon>Brassiceae</taxon>
        <taxon>Brassica</taxon>
    </lineage>
</organism>
<dbReference type="EMBL" id="QGKW02002228">
    <property type="protein sequence ID" value="KAF2539679.1"/>
    <property type="molecule type" value="Genomic_DNA"/>
</dbReference>